<dbReference type="Proteomes" id="UP001140234">
    <property type="component" value="Unassembled WGS sequence"/>
</dbReference>
<organism evidence="1 2">
    <name type="scientific">Coemansia nantahalensis</name>
    <dbReference type="NCBI Taxonomy" id="2789366"/>
    <lineage>
        <taxon>Eukaryota</taxon>
        <taxon>Fungi</taxon>
        <taxon>Fungi incertae sedis</taxon>
        <taxon>Zoopagomycota</taxon>
        <taxon>Kickxellomycotina</taxon>
        <taxon>Kickxellomycetes</taxon>
        <taxon>Kickxellales</taxon>
        <taxon>Kickxellaceae</taxon>
        <taxon>Coemansia</taxon>
    </lineage>
</organism>
<keyword evidence="2" id="KW-1185">Reference proteome</keyword>
<reference evidence="1" key="1">
    <citation type="submission" date="2022-07" db="EMBL/GenBank/DDBJ databases">
        <title>Phylogenomic reconstructions and comparative analyses of Kickxellomycotina fungi.</title>
        <authorList>
            <person name="Reynolds N.K."/>
            <person name="Stajich J.E."/>
            <person name="Barry K."/>
            <person name="Grigoriev I.V."/>
            <person name="Crous P."/>
            <person name="Smith M.E."/>
        </authorList>
    </citation>
    <scope>NUCLEOTIDE SEQUENCE</scope>
    <source>
        <strain evidence="1">CBS 109366</strain>
    </source>
</reference>
<proteinExistence type="predicted"/>
<protein>
    <submittedName>
        <fullName evidence="1">Uncharacterized protein</fullName>
    </submittedName>
</protein>
<dbReference type="EMBL" id="JANBUJ010000209">
    <property type="protein sequence ID" value="KAJ2773560.1"/>
    <property type="molecule type" value="Genomic_DNA"/>
</dbReference>
<accession>A0ACC1K4N3</accession>
<sequence>MTKTRRSSQRTPASARRSASAIATPLRSTPRRGSSAKGIWDFDAPNFYDFASSKTPGRASDKWFEVAHPTPAIGMARAPRLSTDSFLSPDGRDSLLPTRPSLSPSRIVVEANGKLSFGDSQASGDDETDAEKQTPQDVRFSDTDDEIEFNNWKSAQAFTASGLDDPDANGDDGEGLARHSVSSVGTEPESVGRPSDEPVVRTRPQRVSAAKAGCRIAKKMARPLTVPVSAGFGFMRPTKGAAQRLLAKKRDKANRQMIADAINRTVVRRLSRTAGSKLTVPAPFQFRGERGAKDTQPEAEHTGAGSSTPPKPSRKAQECLATKLSAKRKAAENDDTAGAAGAPRRSSPAKVAKKLQATVPKTPQFAKSKRVRRALVEATTTDDAAPRQAKRAIGAKQAPGIHLSPPKLTVPQPFVFRSDVAASRSLQRLRDEMAKLRAEEAAMREFHANPLPEFPTPKKPEYPPSTLHASPFSLATDSRGEAYQRQLRARLAELEERRLERMRFKARSIPHSLDHPFVPQPSTRPLTTVEEILLKTELRSEERHAYDEDRNERERIREDVLARKRQEEERREEEEIRQLRKQLVHKAQPIRHFKPVDIKPSDRPLTVPKTPEWHVRTRRAAAAPATTTR</sequence>
<evidence type="ECO:0000313" key="2">
    <source>
        <dbReference type="Proteomes" id="UP001140234"/>
    </source>
</evidence>
<gene>
    <name evidence="1" type="ORF">IWQ57_001242</name>
</gene>
<comment type="caution">
    <text evidence="1">The sequence shown here is derived from an EMBL/GenBank/DDBJ whole genome shotgun (WGS) entry which is preliminary data.</text>
</comment>
<name>A0ACC1K4N3_9FUNG</name>
<evidence type="ECO:0000313" key="1">
    <source>
        <dbReference type="EMBL" id="KAJ2773560.1"/>
    </source>
</evidence>